<name>A0ABY7E5F7_MYAAR</name>
<evidence type="ECO:0000313" key="1">
    <source>
        <dbReference type="EMBL" id="WAR05268.1"/>
    </source>
</evidence>
<protein>
    <submittedName>
        <fullName evidence="1">Uncharacterized protein</fullName>
    </submittedName>
</protein>
<organism evidence="1 2">
    <name type="scientific">Mya arenaria</name>
    <name type="common">Soft-shell clam</name>
    <dbReference type="NCBI Taxonomy" id="6604"/>
    <lineage>
        <taxon>Eukaryota</taxon>
        <taxon>Metazoa</taxon>
        <taxon>Spiralia</taxon>
        <taxon>Lophotrochozoa</taxon>
        <taxon>Mollusca</taxon>
        <taxon>Bivalvia</taxon>
        <taxon>Autobranchia</taxon>
        <taxon>Heteroconchia</taxon>
        <taxon>Euheterodonta</taxon>
        <taxon>Imparidentia</taxon>
        <taxon>Neoheterodontei</taxon>
        <taxon>Myida</taxon>
        <taxon>Myoidea</taxon>
        <taxon>Myidae</taxon>
        <taxon>Mya</taxon>
    </lineage>
</organism>
<dbReference type="EMBL" id="CP111016">
    <property type="protein sequence ID" value="WAR05268.1"/>
    <property type="molecule type" value="Genomic_DNA"/>
</dbReference>
<keyword evidence="2" id="KW-1185">Reference proteome</keyword>
<dbReference type="Proteomes" id="UP001164746">
    <property type="component" value="Chromosome 5"/>
</dbReference>
<gene>
    <name evidence="1" type="ORF">MAR_020637</name>
</gene>
<accession>A0ABY7E5F7</accession>
<proteinExistence type="predicted"/>
<reference evidence="1" key="1">
    <citation type="submission" date="2022-11" db="EMBL/GenBank/DDBJ databases">
        <title>Centuries of genome instability and evolution in soft-shell clam transmissible cancer (bioRxiv).</title>
        <authorList>
            <person name="Hart S.F.M."/>
            <person name="Yonemitsu M.A."/>
            <person name="Giersch R.M."/>
            <person name="Beal B.F."/>
            <person name="Arriagada G."/>
            <person name="Davis B.W."/>
            <person name="Ostrander E.A."/>
            <person name="Goff S.P."/>
            <person name="Metzger M.J."/>
        </authorList>
    </citation>
    <scope>NUCLEOTIDE SEQUENCE</scope>
    <source>
        <strain evidence="1">MELC-2E11</strain>
        <tissue evidence="1">Siphon/mantle</tissue>
    </source>
</reference>
<sequence length="63" mass="7337">MTACQATAGYCKLNVLLIKFQNKKYLFYEHNDYEGLNRGQDEQEANYGALTLLTFRLDEINIE</sequence>
<evidence type="ECO:0000313" key="2">
    <source>
        <dbReference type="Proteomes" id="UP001164746"/>
    </source>
</evidence>